<sequence length="142" mass="14618">MHNTSLDVCAGQSYVELMAEVSGDLGAQGGKGCAGMVSGTTLSELLVAAQTGLGNAAPIAQAGYYETQHTLLTITGGQQLYTADPMQPGPPLPQFAGGPQVAQLQPIFTTTSGPAAACVHHHYRQQLHSPMATLGLRLLCSV</sequence>
<reference evidence="1 2" key="1">
    <citation type="journal article" date="2010" name="Science">
        <title>Genomic analysis of organismal complexity in the multicellular green alga Volvox carteri.</title>
        <authorList>
            <person name="Prochnik S.E."/>
            <person name="Umen J."/>
            <person name="Nedelcu A.M."/>
            <person name="Hallmann A."/>
            <person name="Miller S.M."/>
            <person name="Nishii I."/>
            <person name="Ferris P."/>
            <person name="Kuo A."/>
            <person name="Mitros T."/>
            <person name="Fritz-Laylin L.K."/>
            <person name="Hellsten U."/>
            <person name="Chapman J."/>
            <person name="Simakov O."/>
            <person name="Rensing S.A."/>
            <person name="Terry A."/>
            <person name="Pangilinan J."/>
            <person name="Kapitonov V."/>
            <person name="Jurka J."/>
            <person name="Salamov A."/>
            <person name="Shapiro H."/>
            <person name="Schmutz J."/>
            <person name="Grimwood J."/>
            <person name="Lindquist E."/>
            <person name="Lucas S."/>
            <person name="Grigoriev I.V."/>
            <person name="Schmitt R."/>
            <person name="Kirk D."/>
            <person name="Rokhsar D.S."/>
        </authorList>
    </citation>
    <scope>NUCLEOTIDE SEQUENCE [LARGE SCALE GENOMIC DNA]</scope>
    <source>
        <strain evidence="2">f. Nagariensis / Eve</strain>
    </source>
</reference>
<dbReference type="Proteomes" id="UP000001058">
    <property type="component" value="Unassembled WGS sequence"/>
</dbReference>
<accession>D8UB87</accession>
<evidence type="ECO:0000313" key="2">
    <source>
        <dbReference type="Proteomes" id="UP000001058"/>
    </source>
</evidence>
<dbReference type="InParanoid" id="D8UB87"/>
<keyword evidence="2" id="KW-1185">Reference proteome</keyword>
<dbReference type="AlphaFoldDB" id="D8UB87"/>
<protein>
    <submittedName>
        <fullName evidence="1">Uncharacterized protein</fullName>
    </submittedName>
</protein>
<dbReference type="RefSeq" id="XP_002955867.1">
    <property type="nucleotide sequence ID" value="XM_002955821.1"/>
</dbReference>
<dbReference type="EMBL" id="GL378376">
    <property type="protein sequence ID" value="EFJ43068.1"/>
    <property type="molecule type" value="Genomic_DNA"/>
</dbReference>
<gene>
    <name evidence="1" type="ORF">VOLCADRAFT_96856</name>
</gene>
<proteinExistence type="predicted"/>
<evidence type="ECO:0000313" key="1">
    <source>
        <dbReference type="EMBL" id="EFJ43068.1"/>
    </source>
</evidence>
<name>D8UB87_VOLCA</name>
<dbReference type="KEGG" id="vcn:VOLCADRAFT_96856"/>
<organism evidence="2">
    <name type="scientific">Volvox carteri f. nagariensis</name>
    <dbReference type="NCBI Taxonomy" id="3068"/>
    <lineage>
        <taxon>Eukaryota</taxon>
        <taxon>Viridiplantae</taxon>
        <taxon>Chlorophyta</taxon>
        <taxon>core chlorophytes</taxon>
        <taxon>Chlorophyceae</taxon>
        <taxon>CS clade</taxon>
        <taxon>Chlamydomonadales</taxon>
        <taxon>Volvocaceae</taxon>
        <taxon>Volvox</taxon>
    </lineage>
</organism>
<dbReference type="GeneID" id="9615006"/>